<accession>A0A654M397</accession>
<dbReference type="SUPFAM" id="SSF53448">
    <property type="entry name" value="Nucleotide-diphospho-sugar transferases"/>
    <property type="match status" value="1"/>
</dbReference>
<dbReference type="GeneID" id="60423228"/>
<dbReference type="InterPro" id="IPR001173">
    <property type="entry name" value="Glyco_trans_2-like"/>
</dbReference>
<dbReference type="GO" id="GO:0006487">
    <property type="term" value="P:protein N-linked glycosylation"/>
    <property type="evidence" value="ECO:0007669"/>
    <property type="project" value="TreeGrafter"/>
</dbReference>
<dbReference type="PANTHER" id="PTHR10859">
    <property type="entry name" value="GLYCOSYL TRANSFERASE"/>
    <property type="match status" value="1"/>
</dbReference>
<sequence length="277" mass="31962">MKFPISVIIPIFNEEKRIRKCLERSLEYCTAQDWDFEIVIVEDGCTDQSVMIVKEFEKIDKRIILVSLTKRYGKGGSVLRAIDHCTKSNIGFMDVDLSADPSEFERLIPFIEKNDIVIGSRTLRGSLGVATRPIRRKLLSFMYHLFFSCLFDIKIRDLQCGFKLFKKNSLSRVLSGIRVNGFAFDTEFLVMSKLNGLQIKEVPIVWHHDKNSKLNLFSTIFNMSRDLLNIWVKAFMTQLHECSSQKVKFVARPVILFQAISYNPFAKRSIKTDVLTG</sequence>
<reference evidence="3" key="1">
    <citation type="submission" date="2015-10" db="EMBL/GenBank/DDBJ databases">
        <title>Niche specialization of a soil ammonia-oxidizing archaeon, Candidatus Nitrosocosmicus oleophilus.</title>
        <authorList>
            <person name="Jung M.-Y."/>
            <person name="Rhee S.-K."/>
        </authorList>
    </citation>
    <scope>NUCLEOTIDE SEQUENCE [LARGE SCALE GENOMIC DNA]</scope>
    <source>
        <strain evidence="3">MY3</strain>
    </source>
</reference>
<dbReference type="PANTHER" id="PTHR10859:SF91">
    <property type="entry name" value="DOLICHYL-PHOSPHATE BETA-GLUCOSYLTRANSFERASE"/>
    <property type="match status" value="1"/>
</dbReference>
<feature type="domain" description="Glycosyltransferase 2-like" evidence="1">
    <location>
        <begin position="6"/>
        <end position="173"/>
    </location>
</feature>
<proteinExistence type="predicted"/>
<evidence type="ECO:0000313" key="2">
    <source>
        <dbReference type="EMBL" id="ALI37560.1"/>
    </source>
</evidence>
<dbReference type="Gene3D" id="3.90.550.10">
    <property type="entry name" value="Spore Coat Polysaccharide Biosynthesis Protein SpsA, Chain A"/>
    <property type="match status" value="1"/>
</dbReference>
<dbReference type="GO" id="GO:0099621">
    <property type="term" value="F:undecaprenyl-phosphate 4-deoxy-4-formamido-L-arabinose transferase activity"/>
    <property type="evidence" value="ECO:0007669"/>
    <property type="project" value="UniProtKB-EC"/>
</dbReference>
<evidence type="ECO:0000313" key="3">
    <source>
        <dbReference type="Proteomes" id="UP000058925"/>
    </source>
</evidence>
<dbReference type="OrthoDB" id="11098at2157"/>
<dbReference type="InterPro" id="IPR029044">
    <property type="entry name" value="Nucleotide-diphossugar_trans"/>
</dbReference>
<dbReference type="KEGG" id="taa:NMY3_03377"/>
<dbReference type="Pfam" id="PF00535">
    <property type="entry name" value="Glycos_transf_2"/>
    <property type="match status" value="1"/>
</dbReference>
<dbReference type="Proteomes" id="UP000058925">
    <property type="component" value="Chromosome"/>
</dbReference>
<dbReference type="RefSeq" id="WP_196816615.1">
    <property type="nucleotide sequence ID" value="NZ_CP012850.1"/>
</dbReference>
<dbReference type="EC" id="2.4.2.53" evidence="2"/>
<evidence type="ECO:0000259" key="1">
    <source>
        <dbReference type="Pfam" id="PF00535"/>
    </source>
</evidence>
<keyword evidence="2" id="KW-0808">Transferase</keyword>
<gene>
    <name evidence="2" type="primary">arnC</name>
    <name evidence="2" type="ORF">NMY3_03377</name>
</gene>
<keyword evidence="3" id="KW-1185">Reference proteome</keyword>
<name>A0A654M397_9ARCH</name>
<dbReference type="EMBL" id="CP012850">
    <property type="protein sequence ID" value="ALI37560.1"/>
    <property type="molecule type" value="Genomic_DNA"/>
</dbReference>
<protein>
    <submittedName>
        <fullName evidence="2">Undecaprenyl-phosphate 4-deoxy-4-formamido-L-arabinose transferase</fullName>
        <ecNumber evidence="2">2.4.2.53</ecNumber>
    </submittedName>
</protein>
<dbReference type="AlphaFoldDB" id="A0A654M397"/>
<keyword evidence="2" id="KW-0328">Glycosyltransferase</keyword>
<organism evidence="2 3">
    <name type="scientific">Candidatus Nitrosocosmicus oleophilus</name>
    <dbReference type="NCBI Taxonomy" id="1353260"/>
    <lineage>
        <taxon>Archaea</taxon>
        <taxon>Nitrososphaerota</taxon>
        <taxon>Nitrososphaeria</taxon>
        <taxon>Nitrososphaerales</taxon>
        <taxon>Nitrososphaeraceae</taxon>
        <taxon>Candidatus Nitrosocosmicus</taxon>
    </lineage>
</organism>